<evidence type="ECO:0000259" key="14">
    <source>
        <dbReference type="PROSITE" id="PS50957"/>
    </source>
</evidence>
<gene>
    <name evidence="15" type="ORF">WG66_11722</name>
</gene>
<evidence type="ECO:0000256" key="7">
    <source>
        <dbReference type="ARBA" id="ARBA00022807"/>
    </source>
</evidence>
<comment type="caution">
    <text evidence="12">Lacks conserved residue(s) required for the propagation of feature annotation.</text>
</comment>
<proteinExistence type="predicted"/>
<evidence type="ECO:0000256" key="5">
    <source>
        <dbReference type="ARBA" id="ARBA00022786"/>
    </source>
</evidence>
<evidence type="ECO:0000313" key="16">
    <source>
        <dbReference type="Proteomes" id="UP000054988"/>
    </source>
</evidence>
<sequence>MASSSTLLQLIYHEKQQPGSMLCAQHALNNLLQGNYFTAPDLSEIARNLDDLEQSYDDENQGTSSNMDDTGFFSVQVLENALLVWGLSLVRWRGQQMRPYQDHPHTQLAFILNHQQHWYTLRRFGPASLDLDSDPGNGHWFNLNSFNASPEWVGKLYLGIFLQEAERQGYSVFAVTQSDPSAPLALPRTNADDIAASIPEGSFSNNPGTQVQGGSEQHGFEDIEGLEDEDMELQAALAASLGSGPSTPPQLVRRPVPLPSTDSGPPSGPGSGTLTPARSGFLSPLGLPTETADFDDLDPVAASRERSRRRLLQMQAEQEQAHRELWDEGNRPNTSREDEYEEMLRRAIAESEAMAKNSGQDRLDIGEDREGSMDVDNDSPELDFTGPRLAHNLDRVYDDDDAGLQAALKASLEQVPHDWVAPDIQSAVPSATQDHGSGSLAKAESSHDMEEEEDVPVSDAPAQIIDVEEMRKRRLARFGG</sequence>
<evidence type="ECO:0000256" key="4">
    <source>
        <dbReference type="ARBA" id="ARBA00022670"/>
    </source>
</evidence>
<name>A0A0W0FGZ0_MONRR</name>
<feature type="active site" evidence="11">
    <location>
        <position position="144"/>
    </location>
</feature>
<feature type="region of interest" description="Disordered" evidence="13">
    <location>
        <begin position="420"/>
        <end position="468"/>
    </location>
</feature>
<keyword evidence="5" id="KW-0833">Ubl conjugation pathway</keyword>
<feature type="region of interest" description="Disordered" evidence="13">
    <location>
        <begin position="240"/>
        <end position="298"/>
    </location>
</feature>
<feature type="region of interest" description="Disordered" evidence="13">
    <location>
        <begin position="196"/>
        <end position="218"/>
    </location>
</feature>
<evidence type="ECO:0000256" key="11">
    <source>
        <dbReference type="PIRSR" id="PIRSR633865-1"/>
    </source>
</evidence>
<dbReference type="SMART" id="SM00726">
    <property type="entry name" value="UIM"/>
    <property type="match status" value="3"/>
</dbReference>
<keyword evidence="4" id="KW-0645">Protease</keyword>
<dbReference type="PROSITE" id="PS50957">
    <property type="entry name" value="JOSEPHIN"/>
    <property type="match status" value="1"/>
</dbReference>
<dbReference type="Gene3D" id="3.90.70.40">
    <property type="match status" value="1"/>
</dbReference>
<dbReference type="SMART" id="SM01246">
    <property type="entry name" value="Josephin"/>
    <property type="match status" value="1"/>
</dbReference>
<organism evidence="15 16">
    <name type="scientific">Moniliophthora roreri</name>
    <name type="common">Frosty pod rot fungus</name>
    <name type="synonym">Monilia roreri</name>
    <dbReference type="NCBI Taxonomy" id="221103"/>
    <lineage>
        <taxon>Eukaryota</taxon>
        <taxon>Fungi</taxon>
        <taxon>Dikarya</taxon>
        <taxon>Basidiomycota</taxon>
        <taxon>Agaricomycotina</taxon>
        <taxon>Agaricomycetes</taxon>
        <taxon>Agaricomycetidae</taxon>
        <taxon>Agaricales</taxon>
        <taxon>Marasmiineae</taxon>
        <taxon>Marasmiaceae</taxon>
        <taxon>Moniliophthora</taxon>
    </lineage>
</organism>
<keyword evidence="10" id="KW-0539">Nucleus</keyword>
<keyword evidence="6" id="KW-0378">Hydrolase</keyword>
<feature type="compositionally biased region" description="Polar residues" evidence="13">
    <location>
        <begin position="427"/>
        <end position="436"/>
    </location>
</feature>
<feature type="domain" description="Josephin" evidence="14">
    <location>
        <begin position="8"/>
        <end position="190"/>
    </location>
</feature>
<dbReference type="GO" id="GO:0016579">
    <property type="term" value="P:protein deubiquitination"/>
    <property type="evidence" value="ECO:0007669"/>
    <property type="project" value="InterPro"/>
</dbReference>
<comment type="catalytic activity">
    <reaction evidence="1">
        <text>Thiol-dependent hydrolysis of ester, thioester, amide, peptide and isopeptide bonds formed by the C-terminal Gly of ubiquitin (a 76-residue protein attached to proteins as an intracellular targeting signal).</text>
        <dbReference type="EC" id="3.4.19.12"/>
    </reaction>
</comment>
<comment type="caution">
    <text evidence="15">The sequence shown here is derived from an EMBL/GenBank/DDBJ whole genome shotgun (WGS) entry which is preliminary data.</text>
</comment>
<evidence type="ECO:0000256" key="13">
    <source>
        <dbReference type="SAM" id="MobiDB-lite"/>
    </source>
</evidence>
<evidence type="ECO:0000256" key="8">
    <source>
        <dbReference type="ARBA" id="ARBA00023015"/>
    </source>
</evidence>
<dbReference type="Gene3D" id="1.10.287.10">
    <property type="entry name" value="S15/NS1, RNA-binding"/>
    <property type="match status" value="1"/>
</dbReference>
<dbReference type="eggNOG" id="KOG2935">
    <property type="taxonomic scope" value="Eukaryota"/>
</dbReference>
<comment type="subcellular location">
    <subcellularLocation>
        <location evidence="2">Nucleus</location>
    </subcellularLocation>
</comment>
<dbReference type="Pfam" id="PF02099">
    <property type="entry name" value="Josephin"/>
    <property type="match status" value="1"/>
</dbReference>
<dbReference type="GO" id="GO:0006508">
    <property type="term" value="P:proteolysis"/>
    <property type="evidence" value="ECO:0007669"/>
    <property type="project" value="UniProtKB-KW"/>
</dbReference>
<evidence type="ECO:0000256" key="2">
    <source>
        <dbReference type="ARBA" id="ARBA00004123"/>
    </source>
</evidence>
<dbReference type="PRINTS" id="PR01233">
    <property type="entry name" value="JOSEPHIN"/>
</dbReference>
<dbReference type="Proteomes" id="UP000054988">
    <property type="component" value="Unassembled WGS sequence"/>
</dbReference>
<feature type="compositionally biased region" description="Basic and acidic residues" evidence="13">
    <location>
        <begin position="359"/>
        <end position="372"/>
    </location>
</feature>
<evidence type="ECO:0000313" key="15">
    <source>
        <dbReference type="EMBL" id="KTB35557.1"/>
    </source>
</evidence>
<protein>
    <recommendedName>
        <fullName evidence="3">ubiquitinyl hydrolase 1</fullName>
        <ecNumber evidence="3">3.4.19.12</ecNumber>
    </recommendedName>
</protein>
<feature type="active site" description="Proton acceptor" evidence="11">
    <location>
        <position position="117"/>
    </location>
</feature>
<dbReference type="InterPro" id="IPR033865">
    <property type="entry name" value="Ataxin-3"/>
</dbReference>
<evidence type="ECO:0000256" key="1">
    <source>
        <dbReference type="ARBA" id="ARBA00000707"/>
    </source>
</evidence>
<feature type="active site" description="Nucleophile" evidence="11">
    <location>
        <position position="23"/>
    </location>
</feature>
<dbReference type="AlphaFoldDB" id="A0A0W0FGZ0"/>
<feature type="compositionally biased region" description="Polar residues" evidence="13">
    <location>
        <begin position="202"/>
        <end position="215"/>
    </location>
</feature>
<evidence type="ECO:0000256" key="10">
    <source>
        <dbReference type="ARBA" id="ARBA00023242"/>
    </source>
</evidence>
<dbReference type="PROSITE" id="PS50330">
    <property type="entry name" value="UIM"/>
    <property type="match status" value="1"/>
</dbReference>
<reference evidence="15 16" key="1">
    <citation type="submission" date="2015-12" db="EMBL/GenBank/DDBJ databases">
        <title>Draft genome sequence of Moniliophthora roreri, the causal agent of frosty pod rot of cacao.</title>
        <authorList>
            <person name="Aime M.C."/>
            <person name="Diaz-Valderrama J.R."/>
            <person name="Kijpornyongpan T."/>
            <person name="Phillips-Mora W."/>
        </authorList>
    </citation>
    <scope>NUCLEOTIDE SEQUENCE [LARGE SCALE GENOMIC DNA]</scope>
    <source>
        <strain evidence="15 16">MCA 2952</strain>
    </source>
</reference>
<evidence type="ECO:0000256" key="6">
    <source>
        <dbReference type="ARBA" id="ARBA00022801"/>
    </source>
</evidence>
<dbReference type="EMBL" id="LATX01001986">
    <property type="protein sequence ID" value="KTB35557.1"/>
    <property type="molecule type" value="Genomic_DNA"/>
</dbReference>
<dbReference type="InterPro" id="IPR003903">
    <property type="entry name" value="UIM_dom"/>
</dbReference>
<evidence type="ECO:0000256" key="3">
    <source>
        <dbReference type="ARBA" id="ARBA00012759"/>
    </source>
</evidence>
<evidence type="ECO:0000256" key="9">
    <source>
        <dbReference type="ARBA" id="ARBA00023163"/>
    </source>
</evidence>
<dbReference type="GO" id="GO:0004843">
    <property type="term" value="F:cysteine-type deubiquitinase activity"/>
    <property type="evidence" value="ECO:0007669"/>
    <property type="project" value="UniProtKB-EC"/>
</dbReference>
<keyword evidence="8" id="KW-0805">Transcription regulation</keyword>
<accession>A0A0W0FGZ0</accession>
<evidence type="ECO:0000256" key="12">
    <source>
        <dbReference type="PROSITE-ProRule" id="PRU00331"/>
    </source>
</evidence>
<dbReference type="PANTHER" id="PTHR14159">
    <property type="entry name" value="ATAXIN-3-RELATED"/>
    <property type="match status" value="1"/>
</dbReference>
<keyword evidence="9" id="KW-0804">Transcription</keyword>
<feature type="compositionally biased region" description="Low complexity" evidence="13">
    <location>
        <begin position="240"/>
        <end position="265"/>
    </location>
</feature>
<dbReference type="EC" id="3.4.19.12" evidence="3"/>
<feature type="region of interest" description="Disordered" evidence="13">
    <location>
        <begin position="351"/>
        <end position="387"/>
    </location>
</feature>
<keyword evidence="7" id="KW-0788">Thiol protease</keyword>
<dbReference type="GO" id="GO:0005634">
    <property type="term" value="C:nucleus"/>
    <property type="evidence" value="ECO:0007669"/>
    <property type="project" value="UniProtKB-SubCell"/>
</dbReference>
<dbReference type="PANTHER" id="PTHR14159:SF0">
    <property type="entry name" value="ATAXIN-3-RELATED"/>
    <property type="match status" value="1"/>
</dbReference>
<dbReference type="InterPro" id="IPR006155">
    <property type="entry name" value="Josephin"/>
</dbReference>